<dbReference type="InterPro" id="IPR005474">
    <property type="entry name" value="Transketolase_N"/>
</dbReference>
<feature type="domain" description="Transketolase N-terminal" evidence="1">
    <location>
        <begin position="23"/>
        <end position="218"/>
    </location>
</feature>
<dbReference type="PANTHER" id="PTHR47514">
    <property type="entry name" value="TRANSKETOLASE N-TERMINAL SECTION-RELATED"/>
    <property type="match status" value="1"/>
</dbReference>
<name>A0A326U8B4_THEHA</name>
<dbReference type="InterPro" id="IPR029061">
    <property type="entry name" value="THDP-binding"/>
</dbReference>
<dbReference type="PANTHER" id="PTHR47514:SF2">
    <property type="entry name" value="TRANSKETOLASE"/>
    <property type="match status" value="1"/>
</dbReference>
<proteinExistence type="predicted"/>
<dbReference type="Gene3D" id="3.40.50.970">
    <property type="match status" value="1"/>
</dbReference>
<accession>A0A326U8B4</accession>
<comment type="caution">
    <text evidence="2">The sequence shown here is derived from an EMBL/GenBank/DDBJ whole genome shotgun (WGS) entry which is preliminary data.</text>
</comment>
<keyword evidence="3" id="KW-1185">Reference proteome</keyword>
<evidence type="ECO:0000313" key="3">
    <source>
        <dbReference type="Proteomes" id="UP000248806"/>
    </source>
</evidence>
<dbReference type="AlphaFoldDB" id="A0A326U8B4"/>
<dbReference type="Proteomes" id="UP000248806">
    <property type="component" value="Unassembled WGS sequence"/>
</dbReference>
<dbReference type="RefSeq" id="WP_111323007.1">
    <property type="nucleotide sequence ID" value="NZ_BIFX01000001.1"/>
</dbReference>
<evidence type="ECO:0000259" key="1">
    <source>
        <dbReference type="Pfam" id="PF00456"/>
    </source>
</evidence>
<dbReference type="OrthoDB" id="8732661at2"/>
<dbReference type="SUPFAM" id="SSF52518">
    <property type="entry name" value="Thiamin diphosphate-binding fold (THDP-binding)"/>
    <property type="match status" value="1"/>
</dbReference>
<gene>
    <name evidence="2" type="ORF">EI42_02835</name>
</gene>
<evidence type="ECO:0000313" key="2">
    <source>
        <dbReference type="EMBL" id="PZW29539.1"/>
    </source>
</evidence>
<reference evidence="2 3" key="1">
    <citation type="submission" date="2018-06" db="EMBL/GenBank/DDBJ databases">
        <title>Genomic Encyclopedia of Archaeal and Bacterial Type Strains, Phase II (KMG-II): from individual species to whole genera.</title>
        <authorList>
            <person name="Goeker M."/>
        </authorList>
    </citation>
    <scope>NUCLEOTIDE SEQUENCE [LARGE SCALE GENOMIC DNA]</scope>
    <source>
        <strain evidence="2 3">ATCC BAA-1881</strain>
    </source>
</reference>
<protein>
    <submittedName>
        <fullName evidence="2">Transketolase</fullName>
    </submittedName>
</protein>
<dbReference type="EMBL" id="QKUF01000008">
    <property type="protein sequence ID" value="PZW29539.1"/>
    <property type="molecule type" value="Genomic_DNA"/>
</dbReference>
<organism evidence="2 3">
    <name type="scientific">Thermosporothrix hazakensis</name>
    <dbReference type="NCBI Taxonomy" id="644383"/>
    <lineage>
        <taxon>Bacteria</taxon>
        <taxon>Bacillati</taxon>
        <taxon>Chloroflexota</taxon>
        <taxon>Ktedonobacteria</taxon>
        <taxon>Ktedonobacterales</taxon>
        <taxon>Thermosporotrichaceae</taxon>
        <taxon>Thermosporothrix</taxon>
    </lineage>
</organism>
<sequence>MQVQANFDTVKRFMSLATGDEKHEPSAHSTLDIIWTLYDRVLRFDPQNPRSEERDRFVLSKGHGPIAFFAVLAAKGFFPPEELKRFGTWDGILGGHPDRNQVPGAEVSTGSLGHGLSMAIGMALGLRIKRSDRRVFALIGDGETNEGSIWEAFLLAGNLHLPNLTCILVNNHSSTRDLGDMAAKLTSFGWTSTTINGRDHEQIYQALIQQDPTRPTAVIADIAH</sequence>
<dbReference type="Pfam" id="PF00456">
    <property type="entry name" value="Transketolase_N"/>
    <property type="match status" value="1"/>
</dbReference>